<feature type="transmembrane region" description="Helical" evidence="12">
    <location>
        <begin position="415"/>
        <end position="436"/>
    </location>
</feature>
<keyword evidence="12" id="KW-1133">Transmembrane helix</keyword>
<sequence>MTTSSTTHSRKPRNFLYISMASLLSFSLFSLFLFLSLSSSSTTTLKTNSHHPAKPKQKPRPNVPPSSASTTPPEILQACKATRFQDTCVSSLSNPNVPRNPTPLQIIQSAISVSNTNLKTAQSMVKSILDSSAGNINRTTAAKNCVEALINSQYRITRSTDDALPRGRVKDARAWMGAALLYQYDCSNALKYANDTSLTRQTMSFLDTLMAFSSNALSMIVSYDAFGNETKSWGPPKTERDGVWELGSAPGSGGDFGSGFRGGFPSELTADVTVCKDTSNGGCYKTVQEAVNTAPDNEWGHRYVIHIKEGVYNEIVRVPLEKKNVVFLGDGMGKTVITGSLAVGQPGISTYNTATVGNIHLQEQSFCCLPHPSRAKALNHHTTIMAEPSSPAGSTKPLNNFGHRPPFLSSKSKCFVIIIAIVLLLSLVSLLLFFTLSSKTNKERRYSPQTQPFPSIPAPITTRQTQTEIHLACNATQHPQTCESSLGEANVVPPNPTPLQVIQSAIFVSSRNLTTAKSILNSLLASTTNPNITIAAKLCLEVLGYSQYRISSANQSLTRGEIKNARAWMSAGLSYQYGCYEGLIYNAGNSTTKPINETLLILESLVGLTSNALSMTVSYDLFGNETASWRPPQTERDGFWEDSVLDSVQGFFRGGFPSKLTADATVCKDESKDNGCYKTVQEAVNAAPDNAMDRRFVIHIKEGVYEEIVRVPLEKKNVVFLGDGMGKSVITGSLSVGQIGVTTYESATVGVLGDGFMASGLTIQNTAGAPTHQAVAFRSDSDLSIIENCEFLGNQDTLYAHSLRQFYKSCHIEGNVDFIFGNSAAIFQDCQILIRPRQVKPEKGENNAVTAHGRTDPAQSTGFVFQNCLINGTEEYMALYRSKPSVHKNFLGRPWKEFSRTVFIHCNLEALLTPQGWMPWSGDFALKTLYYGEFENSGPGSDSSQRVTWSSQIPAEHVATYSVQNFIQGDEWIPTSS</sequence>
<evidence type="ECO:0000256" key="2">
    <source>
        <dbReference type="ARBA" id="ARBA00006027"/>
    </source>
</evidence>
<dbReference type="GO" id="GO:0030599">
    <property type="term" value="F:pectinesterase activity"/>
    <property type="evidence" value="ECO:0007669"/>
    <property type="project" value="UniProtKB-EC"/>
</dbReference>
<comment type="similarity">
    <text evidence="2">In the N-terminal section; belongs to the PMEI family.</text>
</comment>
<keyword evidence="7" id="KW-1015">Disulfide bond</keyword>
<evidence type="ECO:0000259" key="13">
    <source>
        <dbReference type="SMART" id="SM00856"/>
    </source>
</evidence>
<comment type="catalytic activity">
    <reaction evidence="9">
        <text>[(1-&gt;4)-alpha-D-galacturonosyl methyl ester](n) + n H2O = [(1-&gt;4)-alpha-D-galacturonosyl](n) + n methanol + n H(+)</text>
        <dbReference type="Rhea" id="RHEA:22380"/>
        <dbReference type="Rhea" id="RHEA-COMP:14570"/>
        <dbReference type="Rhea" id="RHEA-COMP:14573"/>
        <dbReference type="ChEBI" id="CHEBI:15377"/>
        <dbReference type="ChEBI" id="CHEBI:15378"/>
        <dbReference type="ChEBI" id="CHEBI:17790"/>
        <dbReference type="ChEBI" id="CHEBI:140522"/>
        <dbReference type="ChEBI" id="CHEBI:140523"/>
        <dbReference type="EC" id="3.1.1.11"/>
    </reaction>
</comment>
<dbReference type="Pfam" id="PF04043">
    <property type="entry name" value="PMEI"/>
    <property type="match status" value="2"/>
</dbReference>
<feature type="compositionally biased region" description="Basic residues" evidence="11">
    <location>
        <begin position="48"/>
        <end position="59"/>
    </location>
</feature>
<feature type="domain" description="Pectinesterase inhibitor" evidence="13">
    <location>
        <begin position="464"/>
        <end position="615"/>
    </location>
</feature>
<keyword evidence="12" id="KW-0472">Membrane</keyword>
<keyword evidence="8" id="KW-0325">Glycoprotein</keyword>
<keyword evidence="15" id="KW-1185">Reference proteome</keyword>
<name>A0A8X7ZCR0_POPTO</name>
<evidence type="ECO:0000256" key="1">
    <source>
        <dbReference type="ARBA" id="ARBA00005184"/>
    </source>
</evidence>
<reference evidence="14" key="1">
    <citation type="journal article" date="2020" name="bioRxiv">
        <title>Hybrid origin of Populus tomentosa Carr. identified through genome sequencing and phylogenomic analysis.</title>
        <authorList>
            <person name="An X."/>
            <person name="Gao K."/>
            <person name="Chen Z."/>
            <person name="Li J."/>
            <person name="Yang X."/>
            <person name="Yang X."/>
            <person name="Zhou J."/>
            <person name="Guo T."/>
            <person name="Zhao T."/>
            <person name="Huang S."/>
            <person name="Miao D."/>
            <person name="Khan W.U."/>
            <person name="Rao P."/>
            <person name="Ye M."/>
            <person name="Lei B."/>
            <person name="Liao W."/>
            <person name="Wang J."/>
            <person name="Ji L."/>
            <person name="Li Y."/>
            <person name="Guo B."/>
            <person name="Mustafa N.S."/>
            <person name="Li S."/>
            <person name="Yun Q."/>
            <person name="Keller S.R."/>
            <person name="Mao J."/>
            <person name="Zhang R."/>
            <person name="Strauss S.H."/>
        </authorList>
    </citation>
    <scope>NUCLEOTIDE SEQUENCE</scope>
    <source>
        <strain evidence="14">GM15</strain>
        <tissue evidence="14">Leaf</tissue>
    </source>
</reference>
<dbReference type="Proteomes" id="UP000886885">
    <property type="component" value="Chromosome 7A"/>
</dbReference>
<dbReference type="EMBL" id="JAAWWB010000013">
    <property type="protein sequence ID" value="KAG6768553.1"/>
    <property type="molecule type" value="Genomic_DNA"/>
</dbReference>
<dbReference type="GO" id="GO:0042545">
    <property type="term" value="P:cell wall modification"/>
    <property type="evidence" value="ECO:0007669"/>
    <property type="project" value="InterPro"/>
</dbReference>
<keyword evidence="12" id="KW-0812">Transmembrane</keyword>
<comment type="similarity">
    <text evidence="3">In the C-terminal section; belongs to the pectinesterase family.</text>
</comment>
<evidence type="ECO:0000313" key="15">
    <source>
        <dbReference type="Proteomes" id="UP000886885"/>
    </source>
</evidence>
<keyword evidence="5" id="KW-0378">Hydrolase</keyword>
<keyword evidence="6" id="KW-0063">Aspartyl esterase</keyword>
<dbReference type="FunFam" id="2.160.20.10:FF:000001">
    <property type="entry name" value="Pectinesterase"/>
    <property type="match status" value="1"/>
</dbReference>
<protein>
    <recommendedName>
        <fullName evidence="4">pectinesterase</fullName>
        <ecNumber evidence="4">3.1.1.11</ecNumber>
    </recommendedName>
</protein>
<gene>
    <name evidence="14" type="ORF">POTOM_027475</name>
</gene>
<dbReference type="CDD" id="cd15798">
    <property type="entry name" value="PMEI-like_3"/>
    <property type="match status" value="2"/>
</dbReference>
<dbReference type="Pfam" id="PF01095">
    <property type="entry name" value="Pectinesterase"/>
    <property type="match status" value="2"/>
</dbReference>
<proteinExistence type="inferred from homology"/>
<feature type="domain" description="Pectinesterase inhibitor" evidence="13">
    <location>
        <begin position="70"/>
        <end position="219"/>
    </location>
</feature>
<evidence type="ECO:0000256" key="7">
    <source>
        <dbReference type="ARBA" id="ARBA00023157"/>
    </source>
</evidence>
<comment type="function">
    <text evidence="10">Acts in the modification of cell walls via demethylesterification of cell wall pectin.</text>
</comment>
<dbReference type="GO" id="GO:0004857">
    <property type="term" value="F:enzyme inhibitor activity"/>
    <property type="evidence" value="ECO:0007669"/>
    <property type="project" value="InterPro"/>
</dbReference>
<evidence type="ECO:0000256" key="12">
    <source>
        <dbReference type="SAM" id="Phobius"/>
    </source>
</evidence>
<evidence type="ECO:0000313" key="14">
    <source>
        <dbReference type="EMBL" id="KAG6768553.1"/>
    </source>
</evidence>
<comment type="pathway">
    <text evidence="1">Glycan metabolism; pectin degradation; 2-dehydro-3-deoxy-D-gluconate from pectin: step 1/5.</text>
</comment>
<dbReference type="PANTHER" id="PTHR31707">
    <property type="entry name" value="PECTINESTERASE"/>
    <property type="match status" value="1"/>
</dbReference>
<accession>A0A8X7ZCR0</accession>
<evidence type="ECO:0000256" key="10">
    <source>
        <dbReference type="ARBA" id="ARBA00057335"/>
    </source>
</evidence>
<dbReference type="NCBIfam" id="TIGR01614">
    <property type="entry name" value="PME_inhib"/>
    <property type="match status" value="2"/>
</dbReference>
<dbReference type="FunFam" id="1.20.140.40:FF:000021">
    <property type="entry name" value="Probable pectinesterase/pectinesterase inhibitor 51"/>
    <property type="match status" value="2"/>
</dbReference>
<dbReference type="InterPro" id="IPR006501">
    <property type="entry name" value="Pectinesterase_inhib_dom"/>
</dbReference>
<evidence type="ECO:0000256" key="6">
    <source>
        <dbReference type="ARBA" id="ARBA00023085"/>
    </source>
</evidence>
<evidence type="ECO:0000256" key="5">
    <source>
        <dbReference type="ARBA" id="ARBA00022801"/>
    </source>
</evidence>
<evidence type="ECO:0000256" key="11">
    <source>
        <dbReference type="SAM" id="MobiDB-lite"/>
    </source>
</evidence>
<comment type="caution">
    <text evidence="14">The sequence shown here is derived from an EMBL/GenBank/DDBJ whole genome shotgun (WGS) entry which is preliminary data.</text>
</comment>
<dbReference type="InterPro" id="IPR000070">
    <property type="entry name" value="Pectinesterase_cat"/>
</dbReference>
<dbReference type="OrthoDB" id="2019149at2759"/>
<feature type="region of interest" description="Disordered" evidence="11">
    <location>
        <begin position="44"/>
        <end position="72"/>
    </location>
</feature>
<dbReference type="AlphaFoldDB" id="A0A8X7ZCR0"/>
<dbReference type="SMART" id="SM00856">
    <property type="entry name" value="PMEI"/>
    <property type="match status" value="2"/>
</dbReference>
<organism evidence="14 15">
    <name type="scientific">Populus tomentosa</name>
    <name type="common">Chinese white poplar</name>
    <dbReference type="NCBI Taxonomy" id="118781"/>
    <lineage>
        <taxon>Eukaryota</taxon>
        <taxon>Viridiplantae</taxon>
        <taxon>Streptophyta</taxon>
        <taxon>Embryophyta</taxon>
        <taxon>Tracheophyta</taxon>
        <taxon>Spermatophyta</taxon>
        <taxon>Magnoliopsida</taxon>
        <taxon>eudicotyledons</taxon>
        <taxon>Gunneridae</taxon>
        <taxon>Pentapetalae</taxon>
        <taxon>rosids</taxon>
        <taxon>fabids</taxon>
        <taxon>Malpighiales</taxon>
        <taxon>Salicaceae</taxon>
        <taxon>Saliceae</taxon>
        <taxon>Populus</taxon>
    </lineage>
</organism>
<dbReference type="EC" id="3.1.1.11" evidence="4"/>
<evidence type="ECO:0000256" key="8">
    <source>
        <dbReference type="ARBA" id="ARBA00023180"/>
    </source>
</evidence>
<evidence type="ECO:0000256" key="9">
    <source>
        <dbReference type="ARBA" id="ARBA00047928"/>
    </source>
</evidence>
<evidence type="ECO:0000256" key="4">
    <source>
        <dbReference type="ARBA" id="ARBA00013229"/>
    </source>
</evidence>
<evidence type="ECO:0000256" key="3">
    <source>
        <dbReference type="ARBA" id="ARBA00007786"/>
    </source>
</evidence>